<feature type="compositionally biased region" description="Polar residues" evidence="8">
    <location>
        <begin position="322"/>
        <end position="334"/>
    </location>
</feature>
<evidence type="ECO:0000256" key="8">
    <source>
        <dbReference type="SAM" id="MobiDB-lite"/>
    </source>
</evidence>
<feature type="active site" description="Glycyl thioester intermediate" evidence="7">
    <location>
        <position position="108"/>
    </location>
</feature>
<dbReference type="InterPro" id="IPR023313">
    <property type="entry name" value="UBQ-conjugating_AS"/>
</dbReference>
<dbReference type="SUPFAM" id="SSF54495">
    <property type="entry name" value="UBC-like"/>
    <property type="match status" value="1"/>
</dbReference>
<feature type="region of interest" description="Disordered" evidence="8">
    <location>
        <begin position="179"/>
        <end position="456"/>
    </location>
</feature>
<feature type="domain" description="UBC core" evidence="9">
    <location>
        <begin position="16"/>
        <end position="170"/>
    </location>
</feature>
<dbReference type="CDD" id="cd23804">
    <property type="entry name" value="UBCc_UBE2S"/>
    <property type="match status" value="1"/>
</dbReference>
<dbReference type="Proteomes" id="UP000190744">
    <property type="component" value="Unassembled WGS sequence"/>
</dbReference>
<comment type="caution">
    <text evidence="10">The sequence shown here is derived from an EMBL/GenBank/DDBJ whole genome shotgun (WGS) entry which is preliminary data.</text>
</comment>
<dbReference type="PROSITE" id="PS00183">
    <property type="entry name" value="UBC_1"/>
    <property type="match status" value="1"/>
</dbReference>
<feature type="compositionally biased region" description="Basic residues" evidence="8">
    <location>
        <begin position="217"/>
        <end position="229"/>
    </location>
</feature>
<keyword evidence="2" id="KW-0833">Ubl conjugation pathway</keyword>
<evidence type="ECO:0000256" key="2">
    <source>
        <dbReference type="ARBA" id="ARBA00022786"/>
    </source>
</evidence>
<dbReference type="FunFam" id="3.10.110.10:FF:000077">
    <property type="entry name" value="Ubiquitin conjugating enzyme E2"/>
    <property type="match status" value="1"/>
</dbReference>
<feature type="compositionally biased region" description="Basic and acidic residues" evidence="8">
    <location>
        <begin position="359"/>
        <end position="382"/>
    </location>
</feature>
<evidence type="ECO:0000256" key="4">
    <source>
        <dbReference type="ARBA" id="ARBA00041569"/>
    </source>
</evidence>
<dbReference type="PROSITE" id="PS50127">
    <property type="entry name" value="UBC_2"/>
    <property type="match status" value="1"/>
</dbReference>
<evidence type="ECO:0000256" key="6">
    <source>
        <dbReference type="ARBA" id="ARBA00042190"/>
    </source>
</evidence>
<dbReference type="InterPro" id="IPR000608">
    <property type="entry name" value="UBC"/>
</dbReference>
<dbReference type="EMBL" id="LJBN01000182">
    <property type="protein sequence ID" value="OOQ84367.1"/>
    <property type="molecule type" value="Genomic_DNA"/>
</dbReference>
<dbReference type="PANTHER" id="PTHR24067">
    <property type="entry name" value="UBIQUITIN-CONJUGATING ENZYME E2"/>
    <property type="match status" value="1"/>
</dbReference>
<dbReference type="Pfam" id="PF00179">
    <property type="entry name" value="UQ_con"/>
    <property type="match status" value="1"/>
</dbReference>
<sequence length="456" mass="49727">MVSPRPGIPFILVTVSKLRRLAADHAALHGDRLPPYYLFPPGDGRFAAADDLSQLNVLITGPPGTPYADGLWRLHLKMPEDYPNSPPKATFRTKIWHPNVEEHTGAVCVDTLKRDWQSKLTLRDVLVTISCLLIHPNPDSALNATAGTLLREDYHAFAHQAKLRTSIHAPIPATLQSAVKEAEHRGDDPGSIPVDTGDTQNPRPRKQPRLQSSIPKKTVHKMHPPHSHLPHAVAEPSQPTPPENNENDEAMVDSDNESLANSCKENDPSLSPTPVDTPPLSPRKNALGKRPLSIISTSYPDDPDADLMAVDSDSEEEPPQTSPSDQNITANFIHSRQSPSPQRKSSKLTLSKGSNTPFRLREDVQIYEDVPDRTRYNGKENRGSGFVGLKERPDMQAATSGNSINSLTLGQNPTLPAPLTSPSKGKQPSKVTKKVGGGVRKAAGTKPKARIGVRRL</sequence>
<dbReference type="GO" id="GO:0016740">
    <property type="term" value="F:transferase activity"/>
    <property type="evidence" value="ECO:0007669"/>
    <property type="project" value="UniProtKB-KW"/>
</dbReference>
<evidence type="ECO:0000256" key="5">
    <source>
        <dbReference type="ARBA" id="ARBA00042179"/>
    </source>
</evidence>
<keyword evidence="1" id="KW-0808">Transferase</keyword>
<feature type="compositionally biased region" description="Polar residues" evidence="8">
    <location>
        <begin position="397"/>
        <end position="426"/>
    </location>
</feature>
<evidence type="ECO:0000256" key="3">
    <source>
        <dbReference type="ARBA" id="ARBA00039884"/>
    </source>
</evidence>
<protein>
    <recommendedName>
        <fullName evidence="3">Ubiquitin-conjugating enzyme E2 2</fullName>
    </recommendedName>
    <alternativeName>
        <fullName evidence="5">E2 ubiquitin-conjugating enzyme 2</fullName>
    </alternativeName>
    <alternativeName>
        <fullName evidence="6">Ubiquitin carrier protein UBC2</fullName>
    </alternativeName>
    <alternativeName>
        <fullName evidence="4">Ubiquitin-protein ligase UBC2</fullName>
    </alternativeName>
</protein>
<dbReference type="SMART" id="SM00212">
    <property type="entry name" value="UBCc"/>
    <property type="match status" value="1"/>
</dbReference>
<dbReference type="Gene3D" id="3.10.110.10">
    <property type="entry name" value="Ubiquitin Conjugating Enzyme"/>
    <property type="match status" value="1"/>
</dbReference>
<feature type="compositionally biased region" description="Acidic residues" evidence="8">
    <location>
        <begin position="245"/>
        <end position="256"/>
    </location>
</feature>
<dbReference type="InterPro" id="IPR050113">
    <property type="entry name" value="Ub_conjugating_enzyme"/>
</dbReference>
<feature type="compositionally biased region" description="Polar residues" evidence="8">
    <location>
        <begin position="257"/>
        <end position="274"/>
    </location>
</feature>
<evidence type="ECO:0000313" key="10">
    <source>
        <dbReference type="EMBL" id="OOQ84367.1"/>
    </source>
</evidence>
<evidence type="ECO:0000256" key="1">
    <source>
        <dbReference type="ARBA" id="ARBA00022679"/>
    </source>
</evidence>
<evidence type="ECO:0000259" key="9">
    <source>
        <dbReference type="PROSITE" id="PS50127"/>
    </source>
</evidence>
<dbReference type="InterPro" id="IPR016135">
    <property type="entry name" value="UBQ-conjugating_enzyme/RWD"/>
</dbReference>
<reference evidence="11" key="1">
    <citation type="submission" date="2015-09" db="EMBL/GenBank/DDBJ databases">
        <authorList>
            <person name="Fill T.P."/>
            <person name="Baretta J.F."/>
            <person name="de Almeida L.G."/>
            <person name="Rocha M."/>
            <person name="de Souza D.H."/>
            <person name="Malavazi I."/>
            <person name="Cerdeira L.T."/>
            <person name="Hong H."/>
            <person name="Samborskyy M."/>
            <person name="de Vasconcelos A.T."/>
            <person name="Leadlay P."/>
            <person name="Rodrigues-Filho E."/>
        </authorList>
    </citation>
    <scope>NUCLEOTIDE SEQUENCE [LARGE SCALE GENOMIC DNA]</scope>
    <source>
        <strain evidence="11">LaBioMMi 136</strain>
    </source>
</reference>
<proteinExistence type="predicted"/>
<evidence type="ECO:0000313" key="11">
    <source>
        <dbReference type="Proteomes" id="UP000190744"/>
    </source>
</evidence>
<evidence type="ECO:0000256" key="7">
    <source>
        <dbReference type="PROSITE-ProRule" id="PRU10133"/>
    </source>
</evidence>
<feature type="compositionally biased region" description="Basic residues" evidence="8">
    <location>
        <begin position="447"/>
        <end position="456"/>
    </location>
</feature>
<gene>
    <name evidence="10" type="ORF">PEBR_30645</name>
</gene>
<organism evidence="10 11">
    <name type="scientific">Penicillium brasilianum</name>
    <dbReference type="NCBI Taxonomy" id="104259"/>
    <lineage>
        <taxon>Eukaryota</taxon>
        <taxon>Fungi</taxon>
        <taxon>Dikarya</taxon>
        <taxon>Ascomycota</taxon>
        <taxon>Pezizomycotina</taxon>
        <taxon>Eurotiomycetes</taxon>
        <taxon>Eurotiomycetidae</taxon>
        <taxon>Eurotiales</taxon>
        <taxon>Aspergillaceae</taxon>
        <taxon>Penicillium</taxon>
    </lineage>
</organism>
<feature type="compositionally biased region" description="Polar residues" evidence="8">
    <location>
        <begin position="348"/>
        <end position="357"/>
    </location>
</feature>
<accession>A0A1S9RFT4</accession>
<name>A0A1S9RFT4_PENBI</name>
<dbReference type="AlphaFoldDB" id="A0A1S9RFT4"/>